<reference evidence="2 3" key="1">
    <citation type="submission" date="2014-04" db="EMBL/GenBank/DDBJ databases">
        <authorList>
            <consortium name="DOE Joint Genome Institute"/>
            <person name="Kuo A."/>
            <person name="Ruytinx J."/>
            <person name="Rineau F."/>
            <person name="Colpaert J."/>
            <person name="Kohler A."/>
            <person name="Nagy L.G."/>
            <person name="Floudas D."/>
            <person name="Copeland A."/>
            <person name="Barry K.W."/>
            <person name="Cichocki N."/>
            <person name="Veneault-Fourrey C."/>
            <person name="LaButti K."/>
            <person name="Lindquist E.A."/>
            <person name="Lipzen A."/>
            <person name="Lundell T."/>
            <person name="Morin E."/>
            <person name="Murat C."/>
            <person name="Sun H."/>
            <person name="Tunlid A."/>
            <person name="Henrissat B."/>
            <person name="Grigoriev I.V."/>
            <person name="Hibbett D.S."/>
            <person name="Martin F."/>
            <person name="Nordberg H.P."/>
            <person name="Cantor M.N."/>
            <person name="Hua S.X."/>
        </authorList>
    </citation>
    <scope>NUCLEOTIDE SEQUENCE [LARGE SCALE GENOMIC DNA]</scope>
    <source>
        <strain evidence="2 3">UH-Slu-Lm8-n1</strain>
    </source>
</reference>
<dbReference type="InParanoid" id="A0A0D0BGF0"/>
<reference evidence="3" key="2">
    <citation type="submission" date="2015-01" db="EMBL/GenBank/DDBJ databases">
        <title>Evolutionary Origins and Diversification of the Mycorrhizal Mutualists.</title>
        <authorList>
            <consortium name="DOE Joint Genome Institute"/>
            <consortium name="Mycorrhizal Genomics Consortium"/>
            <person name="Kohler A."/>
            <person name="Kuo A."/>
            <person name="Nagy L.G."/>
            <person name="Floudas D."/>
            <person name="Copeland A."/>
            <person name="Barry K.W."/>
            <person name="Cichocki N."/>
            <person name="Veneault-Fourrey C."/>
            <person name="LaButti K."/>
            <person name="Lindquist E.A."/>
            <person name="Lipzen A."/>
            <person name="Lundell T."/>
            <person name="Morin E."/>
            <person name="Murat C."/>
            <person name="Riley R."/>
            <person name="Ohm R."/>
            <person name="Sun H."/>
            <person name="Tunlid A."/>
            <person name="Henrissat B."/>
            <person name="Grigoriev I.V."/>
            <person name="Hibbett D.S."/>
            <person name="Martin F."/>
        </authorList>
    </citation>
    <scope>NUCLEOTIDE SEQUENCE [LARGE SCALE GENOMIC DNA]</scope>
    <source>
        <strain evidence="3">UH-Slu-Lm8-n1</strain>
    </source>
</reference>
<dbReference type="InterPro" id="IPR021419">
    <property type="entry name" value="Mediator_Med25_VWA"/>
</dbReference>
<dbReference type="Proteomes" id="UP000054485">
    <property type="component" value="Unassembled WGS sequence"/>
</dbReference>
<dbReference type="OrthoDB" id="7690434at2759"/>
<evidence type="ECO:0000313" key="3">
    <source>
        <dbReference type="Proteomes" id="UP000054485"/>
    </source>
</evidence>
<evidence type="ECO:0000259" key="1">
    <source>
        <dbReference type="Pfam" id="PF11265"/>
    </source>
</evidence>
<dbReference type="HOGENOM" id="CLU_113838_0_0_1"/>
<feature type="domain" description="Mediator of RNA polymerase II transcription subunit 25 von Willebrand factor type A" evidence="1">
    <location>
        <begin position="27"/>
        <end position="164"/>
    </location>
</feature>
<dbReference type="EMBL" id="KN835177">
    <property type="protein sequence ID" value="KIK45192.1"/>
    <property type="molecule type" value="Genomic_DNA"/>
</dbReference>
<dbReference type="Pfam" id="PF11265">
    <property type="entry name" value="Med25_VWA"/>
    <property type="match status" value="1"/>
</dbReference>
<gene>
    <name evidence="2" type="ORF">CY34DRAFT_78452</name>
</gene>
<protein>
    <recommendedName>
        <fullName evidence="1">Mediator of RNA polymerase II transcription subunit 25 von Willebrand factor type A domain-containing protein</fullName>
    </recommendedName>
</protein>
<evidence type="ECO:0000313" key="2">
    <source>
        <dbReference type="EMBL" id="KIK45192.1"/>
    </source>
</evidence>
<dbReference type="AlphaFoldDB" id="A0A0D0BGF0"/>
<name>A0A0D0BGF0_9AGAM</name>
<sequence length="210" mass="22787">MSSQLHPQQQASQLEGQAQTNSGQEVLAVACVIDASLALATEWTRVLSAYILPILKRLNEAYSGHSFRLALVTYGAADTYPKPLLSKRFFVSPSLVMKELREDPRKLGIGSETGVRGLSALEGMVAAIELFDILHNSPSLAGPKDGRINVSHIIHVAGSPPDSTQRPTWNTLPHLDSVSWDTLPVELKKVSTLGSTCHIHLTCVVEKNKS</sequence>
<organism evidence="2 3">
    <name type="scientific">Suillus luteus UH-Slu-Lm8-n1</name>
    <dbReference type="NCBI Taxonomy" id="930992"/>
    <lineage>
        <taxon>Eukaryota</taxon>
        <taxon>Fungi</taxon>
        <taxon>Dikarya</taxon>
        <taxon>Basidiomycota</taxon>
        <taxon>Agaricomycotina</taxon>
        <taxon>Agaricomycetes</taxon>
        <taxon>Agaricomycetidae</taxon>
        <taxon>Boletales</taxon>
        <taxon>Suillineae</taxon>
        <taxon>Suillaceae</taxon>
        <taxon>Suillus</taxon>
    </lineage>
</organism>
<keyword evidence="3" id="KW-1185">Reference proteome</keyword>
<proteinExistence type="predicted"/>
<accession>A0A0D0BGF0</accession>